<evidence type="ECO:0000313" key="3">
    <source>
        <dbReference type="EMBL" id="CAF1353592.1"/>
    </source>
</evidence>
<proteinExistence type="predicted"/>
<dbReference type="InterPro" id="IPR002172">
    <property type="entry name" value="LDrepeatLR_classA_rpt"/>
</dbReference>
<dbReference type="EMBL" id="CAJNOQ010015032">
    <property type="protein sequence ID" value="CAF1353592.1"/>
    <property type="molecule type" value="Genomic_DNA"/>
</dbReference>
<dbReference type="Gene3D" id="4.10.400.10">
    <property type="entry name" value="Low-density Lipoprotein Receptor"/>
    <property type="match status" value="1"/>
</dbReference>
<evidence type="ECO:0000313" key="5">
    <source>
        <dbReference type="Proteomes" id="UP000663829"/>
    </source>
</evidence>
<evidence type="ECO:0000313" key="4">
    <source>
        <dbReference type="EMBL" id="CAF4225740.1"/>
    </source>
</evidence>
<dbReference type="Proteomes" id="UP000681722">
    <property type="component" value="Unassembled WGS sequence"/>
</dbReference>
<protein>
    <submittedName>
        <fullName evidence="3">Uncharacterized protein</fullName>
    </submittedName>
</protein>
<accession>A0A815HG88</accession>
<organism evidence="3 5">
    <name type="scientific">Didymodactylos carnosus</name>
    <dbReference type="NCBI Taxonomy" id="1234261"/>
    <lineage>
        <taxon>Eukaryota</taxon>
        <taxon>Metazoa</taxon>
        <taxon>Spiralia</taxon>
        <taxon>Gnathifera</taxon>
        <taxon>Rotifera</taxon>
        <taxon>Eurotatoria</taxon>
        <taxon>Bdelloidea</taxon>
        <taxon>Philodinida</taxon>
        <taxon>Philodinidae</taxon>
        <taxon>Didymodactylos</taxon>
    </lineage>
</organism>
<dbReference type="EMBL" id="CAJOBC010065792">
    <property type="protein sequence ID" value="CAF4225740.1"/>
    <property type="molecule type" value="Genomic_DNA"/>
</dbReference>
<keyword evidence="1 2" id="KW-1015">Disulfide bond</keyword>
<dbReference type="SMART" id="SM00192">
    <property type="entry name" value="LDLa"/>
    <property type="match status" value="1"/>
</dbReference>
<reference evidence="3" key="1">
    <citation type="submission" date="2021-02" db="EMBL/GenBank/DDBJ databases">
        <authorList>
            <person name="Nowell W R."/>
        </authorList>
    </citation>
    <scope>NUCLEOTIDE SEQUENCE</scope>
</reference>
<dbReference type="CDD" id="cd00112">
    <property type="entry name" value="LDLa"/>
    <property type="match status" value="1"/>
</dbReference>
<gene>
    <name evidence="3" type="ORF">GPM918_LOCUS31034</name>
    <name evidence="4" type="ORF">SRO942_LOCUS31667</name>
</gene>
<sequence>MSGQIQSIKYCRRPNERKQLEIINHCLNNGSEHTFKTLKRLQIRPDVILSWNSGIIKIDRYSAYLNGAEVYENETVCNCSKYGTFGEHCQYELITAKDSFEATVKHQFNLKSQFILGSQHFGNITCYHPHLKCDSGLLCLDWRNICDNKQNCLDGTDEENCEQLEFNECALDEYRCSNGMCIPEEYFLDGNIHIYFELHDP</sequence>
<dbReference type="PROSITE" id="PS50068">
    <property type="entry name" value="LDLRA_2"/>
    <property type="match status" value="1"/>
</dbReference>
<name>A0A815HG88_9BILA</name>
<dbReference type="AlphaFoldDB" id="A0A815HG88"/>
<dbReference type="PROSITE" id="PS01209">
    <property type="entry name" value="LDLRA_1"/>
    <property type="match status" value="1"/>
</dbReference>
<evidence type="ECO:0000256" key="1">
    <source>
        <dbReference type="ARBA" id="ARBA00023157"/>
    </source>
</evidence>
<feature type="disulfide bond" evidence="2">
    <location>
        <begin position="146"/>
        <end position="161"/>
    </location>
</feature>
<comment type="caution">
    <text evidence="3">The sequence shown here is derived from an EMBL/GenBank/DDBJ whole genome shotgun (WGS) entry which is preliminary data.</text>
</comment>
<dbReference type="InterPro" id="IPR023415">
    <property type="entry name" value="LDLR_class-A_CS"/>
</dbReference>
<comment type="caution">
    <text evidence="2">Lacks conserved residue(s) required for the propagation of feature annotation.</text>
</comment>
<keyword evidence="5" id="KW-1185">Reference proteome</keyword>
<dbReference type="Proteomes" id="UP000663829">
    <property type="component" value="Unassembled WGS sequence"/>
</dbReference>
<dbReference type="OrthoDB" id="9988974at2759"/>
<dbReference type="SUPFAM" id="SSF57424">
    <property type="entry name" value="LDL receptor-like module"/>
    <property type="match status" value="1"/>
</dbReference>
<dbReference type="InterPro" id="IPR036055">
    <property type="entry name" value="LDL_receptor-like_sf"/>
</dbReference>
<evidence type="ECO:0000256" key="2">
    <source>
        <dbReference type="PROSITE-ProRule" id="PRU00124"/>
    </source>
</evidence>